<feature type="compositionally biased region" description="Pro residues" evidence="1">
    <location>
        <begin position="28"/>
        <end position="38"/>
    </location>
</feature>
<feature type="compositionally biased region" description="Low complexity" evidence="1">
    <location>
        <begin position="94"/>
        <end position="112"/>
    </location>
</feature>
<evidence type="ECO:0000313" key="2">
    <source>
        <dbReference type="EMBL" id="KAL1612114.1"/>
    </source>
</evidence>
<evidence type="ECO:0000313" key="3">
    <source>
        <dbReference type="Proteomes" id="UP001521785"/>
    </source>
</evidence>
<gene>
    <name evidence="2" type="ORF">SLS60_000337</name>
</gene>
<dbReference type="EMBL" id="JAKJXO020000001">
    <property type="protein sequence ID" value="KAL1612114.1"/>
    <property type="molecule type" value="Genomic_DNA"/>
</dbReference>
<feature type="compositionally biased region" description="Polar residues" evidence="1">
    <location>
        <begin position="1"/>
        <end position="15"/>
    </location>
</feature>
<reference evidence="2 3" key="1">
    <citation type="submission" date="2024-02" db="EMBL/GenBank/DDBJ databases">
        <title>De novo assembly and annotation of 12 fungi associated with fruit tree decline syndrome in Ontario, Canada.</title>
        <authorList>
            <person name="Sulman M."/>
            <person name="Ellouze W."/>
            <person name="Ilyukhin E."/>
        </authorList>
    </citation>
    <scope>NUCLEOTIDE SEQUENCE [LARGE SCALE GENOMIC DNA]</scope>
    <source>
        <strain evidence="2 3">M42-189</strain>
    </source>
</reference>
<organism evidence="2 3">
    <name type="scientific">Paraconiothyrium brasiliense</name>
    <dbReference type="NCBI Taxonomy" id="300254"/>
    <lineage>
        <taxon>Eukaryota</taxon>
        <taxon>Fungi</taxon>
        <taxon>Dikarya</taxon>
        <taxon>Ascomycota</taxon>
        <taxon>Pezizomycotina</taxon>
        <taxon>Dothideomycetes</taxon>
        <taxon>Pleosporomycetidae</taxon>
        <taxon>Pleosporales</taxon>
        <taxon>Massarineae</taxon>
        <taxon>Didymosphaeriaceae</taxon>
        <taxon>Paraconiothyrium</taxon>
    </lineage>
</organism>
<keyword evidence="3" id="KW-1185">Reference proteome</keyword>
<evidence type="ECO:0000256" key="1">
    <source>
        <dbReference type="SAM" id="MobiDB-lite"/>
    </source>
</evidence>
<sequence>MGTAAATTSSQWFTSHSKRKGKTKMPKNPHPNPSPARQPHPSSLASLCDYIDHQVLYLRSHYHDEEMEFFRAEHSSVCPAQHFSSATISRKQDPFPTSSCSDPSSSTIPSSSRHPDPDTCTAGWYFFSRNPCPLVPSQREAIEEYIPPAVLQLPLVFKLGGLRAWHEKLQLHELKRVGIAPRKREWKAGKPRSNVLPWDEGIEDWNGSFPSEAIEVVKVGGSGDDSGEEVVHRTVPRRKNCGRRKAGAEGKRERSVPCFDMDDGHVLGRDWACWIDGPIMLLHEQKVDDEDGDAVKERKVSVRDKVVHVLKRALS</sequence>
<feature type="region of interest" description="Disordered" evidence="1">
    <location>
        <begin position="88"/>
        <end position="116"/>
    </location>
</feature>
<accession>A0ABR3S5Y8</accession>
<comment type="caution">
    <text evidence="2">The sequence shown here is derived from an EMBL/GenBank/DDBJ whole genome shotgun (WGS) entry which is preliminary data.</text>
</comment>
<proteinExistence type="predicted"/>
<dbReference type="Proteomes" id="UP001521785">
    <property type="component" value="Unassembled WGS sequence"/>
</dbReference>
<feature type="compositionally biased region" description="Basic residues" evidence="1">
    <location>
        <begin position="16"/>
        <end position="27"/>
    </location>
</feature>
<feature type="region of interest" description="Disordered" evidence="1">
    <location>
        <begin position="1"/>
        <end position="43"/>
    </location>
</feature>
<protein>
    <submittedName>
        <fullName evidence="2">Uncharacterized protein</fullName>
    </submittedName>
</protein>
<name>A0ABR3S5Y8_9PLEO</name>